<dbReference type="GO" id="GO:0003735">
    <property type="term" value="F:structural constituent of ribosome"/>
    <property type="evidence" value="ECO:0007669"/>
    <property type="project" value="InterPro"/>
</dbReference>
<dbReference type="InterPro" id="IPR005290">
    <property type="entry name" value="Ribosomal_uS15_bac-type"/>
</dbReference>
<dbReference type="InterPro" id="IPR000589">
    <property type="entry name" value="Ribosomal_uS15"/>
</dbReference>
<dbReference type="PANTHER" id="PTHR23321">
    <property type="entry name" value="RIBOSOMAL PROTEIN S15, BACTERIAL AND ORGANELLAR"/>
    <property type="match status" value="1"/>
</dbReference>
<dbReference type="GO" id="GO:1990904">
    <property type="term" value="C:ribonucleoprotein complex"/>
    <property type="evidence" value="ECO:0007669"/>
    <property type="project" value="UniProtKB-KW"/>
</dbReference>
<feature type="chain" id="PRO_5031058381" description="30S ribosomal protein S15" evidence="6">
    <location>
        <begin position="19"/>
        <end position="194"/>
    </location>
</feature>
<dbReference type="EMBL" id="HBEP01014377">
    <property type="protein sequence ID" value="CAD8483838.1"/>
    <property type="molecule type" value="Transcribed_RNA"/>
</dbReference>
<dbReference type="PANTHER" id="PTHR23321:SF26">
    <property type="entry name" value="SMALL RIBOSOMAL SUBUNIT PROTEIN US15M"/>
    <property type="match status" value="1"/>
</dbReference>
<sequence length="194" mass="21446">MLMCKAMMLLVCLSTTSGWLVPMSGAVRPALGPSACRSARMQEADATQTTAAFTEDLLDALAADEPLPVMDAGGVFVTAEGAEELEPMPSYTNHRMVEEARQKYKTHDTDTGSVQVQVAVLTARIAYMTKHMQDNKKDYASLRGLTAMVTRRRKLLEYLLREDLPEFKRVTAELGIRTNQLLKPKLAGARGRRV</sequence>
<name>A0A7S0EHK2_9EUKA</name>
<dbReference type="SUPFAM" id="SSF47060">
    <property type="entry name" value="S15/NS1 RNA-binding domain"/>
    <property type="match status" value="1"/>
</dbReference>
<evidence type="ECO:0000256" key="3">
    <source>
        <dbReference type="ARBA" id="ARBA00023274"/>
    </source>
</evidence>
<evidence type="ECO:0000313" key="7">
    <source>
        <dbReference type="EMBL" id="CAD8483838.1"/>
    </source>
</evidence>
<keyword evidence="6" id="KW-0732">Signal</keyword>
<dbReference type="Gene3D" id="6.10.250.3130">
    <property type="match status" value="1"/>
</dbReference>
<dbReference type="PROSITE" id="PS00362">
    <property type="entry name" value="RIBOSOMAL_S15"/>
    <property type="match status" value="1"/>
</dbReference>
<organism evidence="7">
    <name type="scientific">Phaeocystis antarctica</name>
    <dbReference type="NCBI Taxonomy" id="33657"/>
    <lineage>
        <taxon>Eukaryota</taxon>
        <taxon>Haptista</taxon>
        <taxon>Haptophyta</taxon>
        <taxon>Prymnesiophyceae</taxon>
        <taxon>Phaeocystales</taxon>
        <taxon>Phaeocystaceae</taxon>
        <taxon>Phaeocystis</taxon>
    </lineage>
</organism>
<comment type="similarity">
    <text evidence="1 4">Belongs to the universal ribosomal protein uS15 family.</text>
</comment>
<reference evidence="7" key="1">
    <citation type="submission" date="2021-01" db="EMBL/GenBank/DDBJ databases">
        <authorList>
            <person name="Corre E."/>
            <person name="Pelletier E."/>
            <person name="Niang G."/>
            <person name="Scheremetjew M."/>
            <person name="Finn R."/>
            <person name="Kale V."/>
            <person name="Holt S."/>
            <person name="Cochrane G."/>
            <person name="Meng A."/>
            <person name="Brown T."/>
            <person name="Cohen L."/>
        </authorList>
    </citation>
    <scope>NUCLEOTIDE SEQUENCE</scope>
    <source>
        <strain evidence="7">CCMP1374</strain>
    </source>
</reference>
<evidence type="ECO:0000256" key="6">
    <source>
        <dbReference type="SAM" id="SignalP"/>
    </source>
</evidence>
<dbReference type="GO" id="GO:0005840">
    <property type="term" value="C:ribosome"/>
    <property type="evidence" value="ECO:0007669"/>
    <property type="project" value="UniProtKB-KW"/>
</dbReference>
<dbReference type="Gene3D" id="1.10.287.10">
    <property type="entry name" value="S15/NS1, RNA-binding"/>
    <property type="match status" value="1"/>
</dbReference>
<evidence type="ECO:0000256" key="2">
    <source>
        <dbReference type="ARBA" id="ARBA00022980"/>
    </source>
</evidence>
<protein>
    <recommendedName>
        <fullName evidence="5">30S ribosomal protein S15</fullName>
    </recommendedName>
</protein>
<dbReference type="GO" id="GO:0005737">
    <property type="term" value="C:cytoplasm"/>
    <property type="evidence" value="ECO:0007669"/>
    <property type="project" value="UniProtKB-ARBA"/>
</dbReference>
<gene>
    <name evidence="7" type="ORF">PANT1444_LOCUS8162</name>
</gene>
<dbReference type="GO" id="GO:0006412">
    <property type="term" value="P:translation"/>
    <property type="evidence" value="ECO:0007669"/>
    <property type="project" value="InterPro"/>
</dbReference>
<dbReference type="Pfam" id="PF00312">
    <property type="entry name" value="Ribosomal_S15"/>
    <property type="match status" value="1"/>
</dbReference>
<dbReference type="SMART" id="SM01387">
    <property type="entry name" value="Ribosomal_S15"/>
    <property type="match status" value="1"/>
</dbReference>
<dbReference type="HAMAP" id="MF_01343_B">
    <property type="entry name" value="Ribosomal_uS15_B"/>
    <property type="match status" value="1"/>
</dbReference>
<dbReference type="AlphaFoldDB" id="A0A7S0EHK2"/>
<dbReference type="NCBIfam" id="TIGR00952">
    <property type="entry name" value="S15_bact"/>
    <property type="match status" value="1"/>
</dbReference>
<accession>A0A7S0EHK2</accession>
<keyword evidence="2 4" id="KW-0689">Ribosomal protein</keyword>
<dbReference type="InterPro" id="IPR009068">
    <property type="entry name" value="uS15_NS1_RNA-bd_sf"/>
</dbReference>
<feature type="signal peptide" evidence="6">
    <location>
        <begin position="1"/>
        <end position="18"/>
    </location>
</feature>
<proteinExistence type="inferred from homology"/>
<evidence type="ECO:0000256" key="1">
    <source>
        <dbReference type="ARBA" id="ARBA00008434"/>
    </source>
</evidence>
<evidence type="ECO:0000256" key="4">
    <source>
        <dbReference type="RuleBase" id="RU003919"/>
    </source>
</evidence>
<evidence type="ECO:0000256" key="5">
    <source>
        <dbReference type="RuleBase" id="RU003920"/>
    </source>
</evidence>
<keyword evidence="3 4" id="KW-0687">Ribonucleoprotein</keyword>
<dbReference type="CDD" id="cd00353">
    <property type="entry name" value="Ribosomal_S15p_S13e"/>
    <property type="match status" value="1"/>
</dbReference>